<dbReference type="EMBL" id="BMUB01000005">
    <property type="protein sequence ID" value="GGU72758.1"/>
    <property type="molecule type" value="Genomic_DNA"/>
</dbReference>
<dbReference type="PANTHER" id="PTHR47469">
    <property type="entry name" value="MONOOXYGENASE-LIKE"/>
    <property type="match status" value="1"/>
</dbReference>
<feature type="compositionally biased region" description="Gly residues" evidence="1">
    <location>
        <begin position="139"/>
        <end position="155"/>
    </location>
</feature>
<dbReference type="Gene3D" id="3.50.50.60">
    <property type="entry name" value="FAD/NAD(P)-binding domain"/>
    <property type="match status" value="1"/>
</dbReference>
<dbReference type="Gene3D" id="3.30.9.30">
    <property type="match status" value="1"/>
</dbReference>
<reference evidence="4" key="4">
    <citation type="submission" date="2016-08" db="EMBL/GenBank/DDBJ databases">
        <title>Sequencing, Assembly and Comparative Genomics of S. aureofaciens ATCC 10762.</title>
        <authorList>
            <person name="Gradnigo J.S."/>
            <person name="Johnson N."/>
            <person name="Somerville G.A."/>
        </authorList>
    </citation>
    <scope>NUCLEOTIDE SEQUENCE [LARGE SCALE GENOMIC DNA]</scope>
    <source>
        <strain evidence="4">ATCC 10762</strain>
    </source>
</reference>
<feature type="domain" description="2,6-dihydroxypyridine 3-monooxygenase substrate binding" evidence="2">
    <location>
        <begin position="199"/>
        <end position="262"/>
    </location>
</feature>
<dbReference type="EMBL" id="JPRF03000054">
    <property type="protein sequence ID" value="OEV34059.1"/>
    <property type="molecule type" value="Genomic_DNA"/>
</dbReference>
<dbReference type="InterPro" id="IPR036188">
    <property type="entry name" value="FAD/NAD-bd_sf"/>
</dbReference>
<name>A0A1E7N042_KITAU</name>
<evidence type="ECO:0000313" key="4">
    <source>
        <dbReference type="EMBL" id="OEV34059.1"/>
    </source>
</evidence>
<reference evidence="4 5" key="2">
    <citation type="submission" date="2014-07" db="EMBL/GenBank/DDBJ databases">
        <authorList>
            <person name="Zhang J.E."/>
            <person name="Yang H."/>
            <person name="Guo J."/>
            <person name="Deng Z."/>
            <person name="Luo H."/>
            <person name="Luo M."/>
            <person name="Zhao B."/>
        </authorList>
    </citation>
    <scope>NUCLEOTIDE SEQUENCE [LARGE SCALE GENOMIC DNA]</scope>
    <source>
        <strain evidence="4">ATCC 10762</strain>
        <strain evidence="5">ATCC 10762 / DSM 40127 / CCM 3239 / JCM 4008 / LMG 5968 / NBRC 12843 / NCIMB 8234 / A-377</strain>
    </source>
</reference>
<dbReference type="SUPFAM" id="SSF54373">
    <property type="entry name" value="FAD-linked reductases, C-terminal domain"/>
    <property type="match status" value="1"/>
</dbReference>
<feature type="region of interest" description="Disordered" evidence="1">
    <location>
        <begin position="138"/>
        <end position="159"/>
    </location>
</feature>
<reference evidence="3" key="5">
    <citation type="submission" date="2020-09" db="EMBL/GenBank/DDBJ databases">
        <authorList>
            <person name="Sun Q."/>
            <person name="Ohkuma M."/>
        </authorList>
    </citation>
    <scope>NUCLEOTIDE SEQUENCE</scope>
    <source>
        <strain evidence="3">JCM 4434</strain>
    </source>
</reference>
<evidence type="ECO:0000259" key="2">
    <source>
        <dbReference type="Pfam" id="PF22607"/>
    </source>
</evidence>
<evidence type="ECO:0000256" key="1">
    <source>
        <dbReference type="SAM" id="MobiDB-lite"/>
    </source>
</evidence>
<evidence type="ECO:0000313" key="5">
    <source>
        <dbReference type="Proteomes" id="UP000037395"/>
    </source>
</evidence>
<dbReference type="AlphaFoldDB" id="A0A1E7N042"/>
<dbReference type="PANTHER" id="PTHR47469:SF2">
    <property type="entry name" value="OS06G0597600 PROTEIN"/>
    <property type="match status" value="1"/>
</dbReference>
<dbReference type="PRINTS" id="PR00420">
    <property type="entry name" value="RNGMNOXGNASE"/>
</dbReference>
<accession>A0A8H9HMD1</accession>
<keyword evidence="5" id="KW-1185">Reference proteome</keyword>
<gene>
    <name evidence="3" type="ORF">GCM10010502_25460</name>
    <name evidence="4" type="ORF">HS99_0011505</name>
</gene>
<dbReference type="InterPro" id="IPR053212">
    <property type="entry name" value="DHP_3-monooxygenase"/>
</dbReference>
<organism evidence="4 5">
    <name type="scientific">Kitasatospora aureofaciens</name>
    <name type="common">Streptomyces aureofaciens</name>
    <dbReference type="NCBI Taxonomy" id="1894"/>
    <lineage>
        <taxon>Bacteria</taxon>
        <taxon>Bacillati</taxon>
        <taxon>Actinomycetota</taxon>
        <taxon>Actinomycetes</taxon>
        <taxon>Kitasatosporales</taxon>
        <taxon>Streptomycetaceae</taxon>
        <taxon>Kitasatospora</taxon>
    </lineage>
</organism>
<sequence>MRGGAVAVVGGSIAGSAFAGAAARLGAERVVVLERSPGRLEDRGLGICTHNDRFAELVDAGHLAPDTRRHRLTVRSWVTRAPAGRGDGDGGTRGRGRLLWAQPFPFHSHHWAVLWQALRESAPAAVEYRLGSTVTAVGDEGGASEAGGNEGGGNESGASAGAWIEEADGTRTPYDLVIGADGYRSVVRAAVCPQAVPEYAGYVCWRGSFDSALLAELPGGAGVWPEEECITVCYRGGQVVIYRIPGLTPGTTQVNWVFYAPTPDWLRLDGPTAVAAGALSDQQLDGMREFAERQLPSYWAGVIALTPRERTLLQPVYDLATPHRTAGRLLIGGDAATVVRPHNTSGAVKALQDAHAFEQAGRRLGGGSWSPLLAAYDRERTAAGLELVNLGRTLGRAQVTGAPDWSVMDEASMAAWWREQLTGSGGFGGHALRRTG</sequence>
<dbReference type="InterPro" id="IPR054707">
    <property type="entry name" value="DhpH_subs-bd"/>
</dbReference>
<dbReference type="Proteomes" id="UP000037395">
    <property type="component" value="Unassembled WGS sequence"/>
</dbReference>
<evidence type="ECO:0000313" key="3">
    <source>
        <dbReference type="EMBL" id="GGU72758.1"/>
    </source>
</evidence>
<reference evidence="5" key="3">
    <citation type="submission" date="2016-08" db="EMBL/GenBank/DDBJ databases">
        <title>Sequencing, assembly and comparative genomics of S. aureofaciens ATCC 10762.</title>
        <authorList>
            <person name="Gradnigo J.S."/>
            <person name="Johnson N."/>
            <person name="Somerville G.A."/>
        </authorList>
    </citation>
    <scope>NUCLEOTIDE SEQUENCE [LARGE SCALE GENOMIC DNA]</scope>
    <source>
        <strain evidence="5">ATCC 10762 / DSM 40127 / CCM 3239 / JCM 4008 / LMG 5968 / NBRC 12843 / NCIMB 8234 / A-377</strain>
    </source>
</reference>
<protein>
    <submittedName>
        <fullName evidence="3">2-polyprenyl-6-methoxyphenol hydroxylase</fullName>
    </submittedName>
</protein>
<dbReference type="Proteomes" id="UP000610124">
    <property type="component" value="Unassembled WGS sequence"/>
</dbReference>
<comment type="caution">
    <text evidence="4">The sequence shown here is derived from an EMBL/GenBank/DDBJ whole genome shotgun (WGS) entry which is preliminary data.</text>
</comment>
<dbReference type="Pfam" id="PF22607">
    <property type="entry name" value="FAD_binding-like"/>
    <property type="match status" value="1"/>
</dbReference>
<dbReference type="KEGG" id="kau:B6264_02355"/>
<proteinExistence type="predicted"/>
<accession>A0A1E7N042</accession>
<dbReference type="SUPFAM" id="SSF51905">
    <property type="entry name" value="FAD/NAD(P)-binding domain"/>
    <property type="match status" value="1"/>
</dbReference>
<reference evidence="3" key="1">
    <citation type="journal article" date="2014" name="Int. J. Syst. Evol. Microbiol.">
        <title>Complete genome sequence of Corynebacterium casei LMG S-19264T (=DSM 44701T), isolated from a smear-ripened cheese.</title>
        <authorList>
            <consortium name="US DOE Joint Genome Institute (JGI-PGF)"/>
            <person name="Walter F."/>
            <person name="Albersmeier A."/>
            <person name="Kalinowski J."/>
            <person name="Ruckert C."/>
        </authorList>
    </citation>
    <scope>NUCLEOTIDE SEQUENCE</scope>
    <source>
        <strain evidence="3">JCM 4434</strain>
    </source>
</reference>